<keyword evidence="6" id="KW-0747">Spliceosome</keyword>
<comment type="subcellular location">
    <subcellularLocation>
        <location evidence="1">Cytoplasm</location>
    </subcellularLocation>
</comment>
<dbReference type="GO" id="GO:0005737">
    <property type="term" value="C:cytoplasm"/>
    <property type="evidence" value="ECO:0007669"/>
    <property type="project" value="UniProtKB-SubCell"/>
</dbReference>
<reference evidence="9 10" key="1">
    <citation type="journal article" date="2017" name="Curr. Biol.">
        <title>The Evolution of Venom by Co-option of Single-Copy Genes.</title>
        <authorList>
            <person name="Martinson E.O."/>
            <person name="Mrinalini"/>
            <person name="Kelkar Y.D."/>
            <person name="Chang C.H."/>
            <person name="Werren J.H."/>
        </authorList>
    </citation>
    <scope>NUCLEOTIDE SEQUENCE [LARGE SCALE GENOMIC DNA]</scope>
    <source>
        <strain evidence="9 10">Alberta</strain>
        <tissue evidence="9">Whole body</tissue>
    </source>
</reference>
<dbReference type="STRING" id="543379.A0A232FB57"/>
<dbReference type="GO" id="GO:0030165">
    <property type="term" value="F:PDZ domain binding"/>
    <property type="evidence" value="ECO:0007669"/>
    <property type="project" value="TreeGrafter"/>
</dbReference>
<dbReference type="GO" id="GO:0008380">
    <property type="term" value="P:RNA splicing"/>
    <property type="evidence" value="ECO:0007669"/>
    <property type="project" value="UniProtKB-KW"/>
</dbReference>
<protein>
    <recommendedName>
        <fullName evidence="3">Cysteine-rich PDZ-binding protein</fullName>
    </recommendedName>
    <alternativeName>
        <fullName evidence="8">Cysteine-rich interactor of PDZ three</fullName>
    </alternativeName>
</protein>
<keyword evidence="7" id="KW-0508">mRNA splicing</keyword>
<dbReference type="AlphaFoldDB" id="A0A232FB57"/>
<dbReference type="GO" id="GO:0008017">
    <property type="term" value="F:microtubule binding"/>
    <property type="evidence" value="ECO:0007669"/>
    <property type="project" value="TreeGrafter"/>
</dbReference>
<comment type="caution">
    <text evidence="9">The sequence shown here is derived from an EMBL/GenBank/DDBJ whole genome shotgun (WGS) entry which is preliminary data.</text>
</comment>
<evidence type="ECO:0000256" key="4">
    <source>
        <dbReference type="ARBA" id="ARBA00022490"/>
    </source>
</evidence>
<dbReference type="GO" id="GO:0031122">
    <property type="term" value="P:cytoplasmic microtubule organization"/>
    <property type="evidence" value="ECO:0007669"/>
    <property type="project" value="TreeGrafter"/>
</dbReference>
<evidence type="ECO:0000256" key="5">
    <source>
        <dbReference type="ARBA" id="ARBA00022664"/>
    </source>
</evidence>
<dbReference type="Proteomes" id="UP000215335">
    <property type="component" value="Unassembled WGS sequence"/>
</dbReference>
<evidence type="ECO:0000313" key="9">
    <source>
        <dbReference type="EMBL" id="OXU27720.1"/>
    </source>
</evidence>
<evidence type="ECO:0000256" key="1">
    <source>
        <dbReference type="ARBA" id="ARBA00004496"/>
    </source>
</evidence>
<proteinExistence type="inferred from homology"/>
<gene>
    <name evidence="9" type="ORF">TSAR_004637</name>
</gene>
<organism evidence="9 10">
    <name type="scientific">Trichomalopsis sarcophagae</name>
    <dbReference type="NCBI Taxonomy" id="543379"/>
    <lineage>
        <taxon>Eukaryota</taxon>
        <taxon>Metazoa</taxon>
        <taxon>Ecdysozoa</taxon>
        <taxon>Arthropoda</taxon>
        <taxon>Hexapoda</taxon>
        <taxon>Insecta</taxon>
        <taxon>Pterygota</taxon>
        <taxon>Neoptera</taxon>
        <taxon>Endopterygota</taxon>
        <taxon>Hymenoptera</taxon>
        <taxon>Apocrita</taxon>
        <taxon>Proctotrupomorpha</taxon>
        <taxon>Chalcidoidea</taxon>
        <taxon>Pteromalidae</taxon>
        <taxon>Pteromalinae</taxon>
        <taxon>Trichomalopsis</taxon>
    </lineage>
</organism>
<dbReference type="GO" id="GO:0006397">
    <property type="term" value="P:mRNA processing"/>
    <property type="evidence" value="ECO:0007669"/>
    <property type="project" value="UniProtKB-KW"/>
</dbReference>
<evidence type="ECO:0000256" key="2">
    <source>
        <dbReference type="ARBA" id="ARBA00009021"/>
    </source>
</evidence>
<evidence type="ECO:0000256" key="6">
    <source>
        <dbReference type="ARBA" id="ARBA00022728"/>
    </source>
</evidence>
<dbReference type="PANTHER" id="PTHR11805:SF1">
    <property type="entry name" value="CYSTEINE-RICH PDZ-BINDING PROTEIN"/>
    <property type="match status" value="1"/>
</dbReference>
<dbReference type="GO" id="GO:0030425">
    <property type="term" value="C:dendrite"/>
    <property type="evidence" value="ECO:0007669"/>
    <property type="project" value="TreeGrafter"/>
</dbReference>
<dbReference type="GO" id="GO:0005681">
    <property type="term" value="C:spliceosomal complex"/>
    <property type="evidence" value="ECO:0007669"/>
    <property type="project" value="UniProtKB-KW"/>
</dbReference>
<name>A0A232FB57_9HYME</name>
<comment type="similarity">
    <text evidence="2">Belongs to the CRIPT family.</text>
</comment>
<dbReference type="Pfam" id="PF10235">
    <property type="entry name" value="Cript"/>
    <property type="match status" value="1"/>
</dbReference>
<accession>A0A232FB57</accession>
<keyword evidence="4" id="KW-0963">Cytoplasm</keyword>
<dbReference type="EMBL" id="NNAY01000552">
    <property type="protein sequence ID" value="OXU27720.1"/>
    <property type="molecule type" value="Genomic_DNA"/>
</dbReference>
<keyword evidence="5" id="KW-0507">mRNA processing</keyword>
<evidence type="ECO:0000256" key="3">
    <source>
        <dbReference type="ARBA" id="ARBA00018615"/>
    </source>
</evidence>
<evidence type="ECO:0000256" key="8">
    <source>
        <dbReference type="ARBA" id="ARBA00032518"/>
    </source>
</evidence>
<evidence type="ECO:0000313" key="10">
    <source>
        <dbReference type="Proteomes" id="UP000215335"/>
    </source>
</evidence>
<dbReference type="OrthoDB" id="147332at2759"/>
<dbReference type="InterPro" id="IPR019367">
    <property type="entry name" value="PDZ-binding_CRIPT"/>
</dbReference>
<sequence>MVCGKCEKKLRKVVTPDPWKDGVWKTVQNGGCKVGGNKALTKRRSRINPYSAKFGACKICRQKTHQAGTHYCQSCAYKKAICAMCGKKLMSTNDYRQSVT</sequence>
<evidence type="ECO:0000256" key="7">
    <source>
        <dbReference type="ARBA" id="ARBA00023187"/>
    </source>
</evidence>
<keyword evidence="10" id="KW-1185">Reference proteome</keyword>
<dbReference type="PANTHER" id="PTHR11805">
    <property type="entry name" value="CYSTEINE-RICH PDZ-BINDING PROTEIN"/>
    <property type="match status" value="1"/>
</dbReference>